<dbReference type="CDD" id="cd01948">
    <property type="entry name" value="EAL"/>
    <property type="match status" value="1"/>
</dbReference>
<dbReference type="SMART" id="SM00091">
    <property type="entry name" value="PAS"/>
    <property type="match status" value="1"/>
</dbReference>
<dbReference type="InterPro" id="IPR052155">
    <property type="entry name" value="Biofilm_reg_signaling"/>
</dbReference>
<protein>
    <recommendedName>
        <fullName evidence="1">cyclic-guanylate-specific phosphodiesterase</fullName>
        <ecNumber evidence="1">3.1.4.52</ecNumber>
    </recommendedName>
</protein>
<proteinExistence type="predicted"/>
<evidence type="ECO:0000259" key="5">
    <source>
        <dbReference type="PROSITE" id="PS50112"/>
    </source>
</evidence>
<dbReference type="InterPro" id="IPR001610">
    <property type="entry name" value="PAC"/>
</dbReference>
<dbReference type="NCBIfam" id="TIGR00229">
    <property type="entry name" value="sensory_box"/>
    <property type="match status" value="2"/>
</dbReference>
<keyword evidence="4" id="KW-0812">Transmembrane</keyword>
<evidence type="ECO:0000256" key="4">
    <source>
        <dbReference type="SAM" id="Phobius"/>
    </source>
</evidence>
<dbReference type="CDD" id="cd01949">
    <property type="entry name" value="GGDEF"/>
    <property type="match status" value="1"/>
</dbReference>
<dbReference type="Gene3D" id="3.30.70.270">
    <property type="match status" value="1"/>
</dbReference>
<feature type="transmembrane region" description="Helical" evidence="4">
    <location>
        <begin position="156"/>
        <end position="175"/>
    </location>
</feature>
<dbReference type="SMART" id="SM00052">
    <property type="entry name" value="EAL"/>
    <property type="match status" value="1"/>
</dbReference>
<feature type="transmembrane region" description="Helical" evidence="4">
    <location>
        <begin position="132"/>
        <end position="149"/>
    </location>
</feature>
<feature type="transmembrane region" description="Helical" evidence="4">
    <location>
        <begin position="41"/>
        <end position="60"/>
    </location>
</feature>
<feature type="domain" description="GGDEF" evidence="8">
    <location>
        <begin position="552"/>
        <end position="685"/>
    </location>
</feature>
<evidence type="ECO:0000256" key="3">
    <source>
        <dbReference type="SAM" id="MobiDB-lite"/>
    </source>
</evidence>
<dbReference type="PROSITE" id="PS50883">
    <property type="entry name" value="EAL"/>
    <property type="match status" value="1"/>
</dbReference>
<evidence type="ECO:0000256" key="2">
    <source>
        <dbReference type="ARBA" id="ARBA00022636"/>
    </source>
</evidence>
<dbReference type="SUPFAM" id="SSF141868">
    <property type="entry name" value="EAL domain-like"/>
    <property type="match status" value="1"/>
</dbReference>
<feature type="transmembrane region" description="Helical" evidence="4">
    <location>
        <begin position="103"/>
        <end position="120"/>
    </location>
</feature>
<dbReference type="InterPro" id="IPR000014">
    <property type="entry name" value="PAS"/>
</dbReference>
<sequence>MTDSAQANSSTTMHMHDPAACSSAEVDQTERIRLLYEGSRLALLLMALSSLVFLFVLWDTGPAPKLMAWSGWTLLLALFRLHQSHTFTKASAEEQQQAHWLRSFLVANTLSALTLCYAFLELAISGPFLQQTVLLGSLASVVVAGGVACGVSLRAFGTFVIPCLLPAVAMLLGSGEPQLQGWGVLGAIVLLTLSMIAWQMNWLVTTSLQQRLHNQLLIRRLERMRSEAIELNGDLAREVEQRRHAESQLREAYDGLERRVIERTSELRESEARLTLALEASELGMWDWDMANDEVHHSRMDVIFGVGRSDRLRLADQQRPEVHPEDGERVRQDMIDHLKGKTDIYSVQYRAMLLDGTSIWIEDRGRVIERDANGRALRMIGTRRDISQSHRQAEQLRLAATVFEAASEGMAIMDPEFRLLAVNQACCKLSGFTRDELIGRSVALLASSEDSRQQYATIRESLVQHGSWQGELIETRKNGEVYPQWAQMRVVRDAHGNVTNVVAFVSDLSIRRQAEERLRYLTYFDELTGLANRTLLKERLHSACERSRSSNRGLAVLYIDLDRFKILNESLGHEAADQLLHEVSRRLSHTLSDADTIARLSGDEFVAVLDGYGSLASLAHTASRLLARISKPIQIGDQELVVRASIGASLMPDNSREAASLLLQANMAMQHAKHLGGNTLQFFTERLQASSLENLKLENQLRRGLEEGQLEVFYQPRLNVADDRLDAAEALVRWRHPQKGLIAPGFFIPLAEETGLIIALGEFVLRQACRQARQWQLDGLAEIRVSVNLSVKQLRQGNFVSLVRQILDETGLPADRLELELTESQLLDDIDNAITISRQLRALGVKLAIDDFGTGYSSLSYLKRFPVDYVKIDRSFICELDQVGEDSAIVRAIIAMVHSLELKVVAEGVETQAQADFLKAHGCDEMQGYLISRPVPAEEFVELLM</sequence>
<evidence type="ECO:0000313" key="10">
    <source>
        <dbReference type="Proteomes" id="UP000235897"/>
    </source>
</evidence>
<dbReference type="Pfam" id="PF00990">
    <property type="entry name" value="GGDEF"/>
    <property type="match status" value="1"/>
</dbReference>
<evidence type="ECO:0000313" key="9">
    <source>
        <dbReference type="EMBL" id="PNG06694.1"/>
    </source>
</evidence>
<dbReference type="GO" id="GO:0071111">
    <property type="term" value="F:cyclic-guanylate-specific phosphodiesterase activity"/>
    <property type="evidence" value="ECO:0007669"/>
    <property type="project" value="UniProtKB-EC"/>
</dbReference>
<keyword evidence="4" id="KW-0472">Membrane</keyword>
<reference evidence="9 10" key="1">
    <citation type="submission" date="2018-01" db="EMBL/GenBank/DDBJ databases">
        <title>Denitrification phenotypes of diverse strains of Pseudomonas stutzeri.</title>
        <authorList>
            <person name="Milligan D.A."/>
            <person name="Bergaust L."/>
            <person name="Bakken L.R."/>
            <person name="Frostegard A."/>
        </authorList>
    </citation>
    <scope>NUCLEOTIDE SEQUENCE [LARGE SCALE GENOMIC DNA]</scope>
    <source>
        <strain evidence="9 10">28a3</strain>
    </source>
</reference>
<keyword evidence="2" id="KW-0973">c-di-GMP</keyword>
<dbReference type="InterPro" id="IPR000700">
    <property type="entry name" value="PAS-assoc_C"/>
</dbReference>
<feature type="domain" description="PAC" evidence="6">
    <location>
        <begin position="345"/>
        <end position="398"/>
    </location>
</feature>
<feature type="domain" description="EAL" evidence="7">
    <location>
        <begin position="694"/>
        <end position="945"/>
    </location>
</feature>
<dbReference type="InterPro" id="IPR035965">
    <property type="entry name" value="PAS-like_dom_sf"/>
</dbReference>
<name>A0A2N8SW30_STUST</name>
<dbReference type="EMBL" id="POUW01000002">
    <property type="protein sequence ID" value="PNG06694.1"/>
    <property type="molecule type" value="Genomic_DNA"/>
</dbReference>
<accession>A0A2N8SW30</accession>
<evidence type="ECO:0000259" key="6">
    <source>
        <dbReference type="PROSITE" id="PS50113"/>
    </source>
</evidence>
<dbReference type="OrthoDB" id="9804951at2"/>
<dbReference type="PROSITE" id="PS50113">
    <property type="entry name" value="PAC"/>
    <property type="match status" value="2"/>
</dbReference>
<feature type="region of interest" description="Disordered" evidence="3">
    <location>
        <begin position="1"/>
        <end position="20"/>
    </location>
</feature>
<dbReference type="SUPFAM" id="SSF55785">
    <property type="entry name" value="PYP-like sensor domain (PAS domain)"/>
    <property type="match status" value="2"/>
</dbReference>
<organism evidence="9 10">
    <name type="scientific">Stutzerimonas stutzeri</name>
    <name type="common">Pseudomonas stutzeri</name>
    <dbReference type="NCBI Taxonomy" id="316"/>
    <lineage>
        <taxon>Bacteria</taxon>
        <taxon>Pseudomonadati</taxon>
        <taxon>Pseudomonadota</taxon>
        <taxon>Gammaproteobacteria</taxon>
        <taxon>Pseudomonadales</taxon>
        <taxon>Pseudomonadaceae</taxon>
        <taxon>Stutzerimonas</taxon>
    </lineage>
</organism>
<dbReference type="SMART" id="SM00086">
    <property type="entry name" value="PAC"/>
    <property type="match status" value="2"/>
</dbReference>
<dbReference type="Pfam" id="PF13426">
    <property type="entry name" value="PAS_9"/>
    <property type="match status" value="1"/>
</dbReference>
<feature type="domain" description="PAS" evidence="5">
    <location>
        <begin position="395"/>
        <end position="465"/>
    </location>
</feature>
<dbReference type="FunFam" id="3.20.20.450:FF:000001">
    <property type="entry name" value="Cyclic di-GMP phosphodiesterase yahA"/>
    <property type="match status" value="1"/>
</dbReference>
<dbReference type="InterPro" id="IPR043128">
    <property type="entry name" value="Rev_trsase/Diguanyl_cyclase"/>
</dbReference>
<dbReference type="InterPro" id="IPR000160">
    <property type="entry name" value="GGDEF_dom"/>
</dbReference>
<evidence type="ECO:0000256" key="1">
    <source>
        <dbReference type="ARBA" id="ARBA00012282"/>
    </source>
</evidence>
<dbReference type="PROSITE" id="PS50887">
    <property type="entry name" value="GGDEF"/>
    <property type="match status" value="1"/>
</dbReference>
<dbReference type="AlphaFoldDB" id="A0A2N8SW30"/>
<dbReference type="InterPro" id="IPR001633">
    <property type="entry name" value="EAL_dom"/>
</dbReference>
<dbReference type="SUPFAM" id="SSF55073">
    <property type="entry name" value="Nucleotide cyclase"/>
    <property type="match status" value="1"/>
</dbReference>
<dbReference type="NCBIfam" id="TIGR00254">
    <property type="entry name" value="GGDEF"/>
    <property type="match status" value="1"/>
</dbReference>
<dbReference type="InterPro" id="IPR029787">
    <property type="entry name" value="Nucleotide_cyclase"/>
</dbReference>
<dbReference type="PANTHER" id="PTHR44757">
    <property type="entry name" value="DIGUANYLATE CYCLASE DGCP"/>
    <property type="match status" value="1"/>
</dbReference>
<dbReference type="InterPro" id="IPR035919">
    <property type="entry name" value="EAL_sf"/>
</dbReference>
<dbReference type="EC" id="3.1.4.52" evidence="1"/>
<gene>
    <name evidence="9" type="ORF">CXL00_07145</name>
</gene>
<dbReference type="InterPro" id="IPR013655">
    <property type="entry name" value="PAS_fold_3"/>
</dbReference>
<dbReference type="Pfam" id="PF00563">
    <property type="entry name" value="EAL"/>
    <property type="match status" value="1"/>
</dbReference>
<dbReference type="CDD" id="cd00130">
    <property type="entry name" value="PAS"/>
    <property type="match status" value="2"/>
</dbReference>
<feature type="compositionally biased region" description="Polar residues" evidence="3">
    <location>
        <begin position="1"/>
        <end position="13"/>
    </location>
</feature>
<feature type="transmembrane region" description="Helical" evidence="4">
    <location>
        <begin position="181"/>
        <end position="204"/>
    </location>
</feature>
<dbReference type="PANTHER" id="PTHR44757:SF2">
    <property type="entry name" value="BIOFILM ARCHITECTURE MAINTENANCE PROTEIN MBAA"/>
    <property type="match status" value="1"/>
</dbReference>
<dbReference type="Gene3D" id="3.30.450.20">
    <property type="entry name" value="PAS domain"/>
    <property type="match status" value="2"/>
</dbReference>
<dbReference type="RefSeq" id="WP_102846347.1">
    <property type="nucleotide sequence ID" value="NZ_JAMOIG010000001.1"/>
</dbReference>
<feature type="domain" description="PAC" evidence="6">
    <location>
        <begin position="466"/>
        <end position="520"/>
    </location>
</feature>
<dbReference type="Proteomes" id="UP000235897">
    <property type="component" value="Unassembled WGS sequence"/>
</dbReference>
<dbReference type="SMART" id="SM00267">
    <property type="entry name" value="GGDEF"/>
    <property type="match status" value="1"/>
</dbReference>
<keyword evidence="4" id="KW-1133">Transmembrane helix</keyword>
<comment type="caution">
    <text evidence="9">The sequence shown here is derived from an EMBL/GenBank/DDBJ whole genome shotgun (WGS) entry which is preliminary data.</text>
</comment>
<evidence type="ECO:0000259" key="8">
    <source>
        <dbReference type="PROSITE" id="PS50887"/>
    </source>
</evidence>
<dbReference type="Pfam" id="PF08447">
    <property type="entry name" value="PAS_3"/>
    <property type="match status" value="1"/>
</dbReference>
<dbReference type="PROSITE" id="PS50112">
    <property type="entry name" value="PAS"/>
    <property type="match status" value="1"/>
</dbReference>
<dbReference type="Gene3D" id="3.20.20.450">
    <property type="entry name" value="EAL domain"/>
    <property type="match status" value="1"/>
</dbReference>
<evidence type="ECO:0000259" key="7">
    <source>
        <dbReference type="PROSITE" id="PS50883"/>
    </source>
</evidence>